<evidence type="ECO:0000313" key="4">
    <source>
        <dbReference type="Proteomes" id="UP000008022"/>
    </source>
</evidence>
<dbReference type="Gramene" id="ORUFI11G06030.1">
    <property type="protein sequence ID" value="ORUFI11G06030.1"/>
    <property type="gene ID" value="ORUFI11G06030"/>
</dbReference>
<proteinExistence type="predicted"/>
<keyword evidence="4" id="KW-1185">Reference proteome</keyword>
<dbReference type="SUPFAM" id="SSF53756">
    <property type="entry name" value="UDP-Glycosyltransferase/glycogen phosphorylase"/>
    <property type="match status" value="1"/>
</dbReference>
<evidence type="ECO:0000256" key="1">
    <source>
        <dbReference type="ARBA" id="ARBA00022679"/>
    </source>
</evidence>
<sequence length="195" mass="22127">MVELYRRAFDGLAAPFSEFLGYREDGEDATVRWLDAQPAKSVVYVALGSEVPLRVDKVHELALGLEVAGTRFLWDLRKPTGVSDTDLLPAGFEERTRGRGVMATRWVPQMSILAHAEKSSRQRFVQSRWRKKAAKRFKPIPRRCRRSSRTWPAVRGKISRSWAFSSPNGEGGDTAARSSSTRRWRRRSRPSPPGT</sequence>
<dbReference type="Pfam" id="PF00201">
    <property type="entry name" value="UDPGT"/>
    <property type="match status" value="1"/>
</dbReference>
<dbReference type="InterPro" id="IPR050481">
    <property type="entry name" value="UDP-glycosyltransf_plant"/>
</dbReference>
<dbReference type="PANTHER" id="PTHR48049">
    <property type="entry name" value="GLYCOSYLTRANSFERASE"/>
    <property type="match status" value="1"/>
</dbReference>
<keyword evidence="1" id="KW-0808">Transferase</keyword>
<evidence type="ECO:0008006" key="5">
    <source>
        <dbReference type="Google" id="ProtNLM"/>
    </source>
</evidence>
<dbReference type="STRING" id="4529.A0A0E0R5E8"/>
<feature type="compositionally biased region" description="Basic residues" evidence="2">
    <location>
        <begin position="180"/>
        <end position="189"/>
    </location>
</feature>
<feature type="region of interest" description="Disordered" evidence="2">
    <location>
        <begin position="162"/>
        <end position="195"/>
    </location>
</feature>
<protein>
    <recommendedName>
        <fullName evidence="5">Flavonol 3-O-glucosyltransferase</fullName>
    </recommendedName>
</protein>
<evidence type="ECO:0000256" key="2">
    <source>
        <dbReference type="SAM" id="MobiDB-lite"/>
    </source>
</evidence>
<reference evidence="3" key="2">
    <citation type="submission" date="2015-06" db="UniProtKB">
        <authorList>
            <consortium name="EnsemblPlants"/>
        </authorList>
    </citation>
    <scope>IDENTIFICATION</scope>
</reference>
<reference evidence="4" key="1">
    <citation type="submission" date="2013-06" db="EMBL/GenBank/DDBJ databases">
        <authorList>
            <person name="Zhao Q."/>
        </authorList>
    </citation>
    <scope>NUCLEOTIDE SEQUENCE</scope>
    <source>
        <strain evidence="4">cv. W1943</strain>
    </source>
</reference>
<dbReference type="eggNOG" id="KOG1192">
    <property type="taxonomic scope" value="Eukaryota"/>
</dbReference>
<dbReference type="OMA" id="GVMATRW"/>
<organism evidence="3 4">
    <name type="scientific">Oryza rufipogon</name>
    <name type="common">Brownbeard rice</name>
    <name type="synonym">Asian wild rice</name>
    <dbReference type="NCBI Taxonomy" id="4529"/>
    <lineage>
        <taxon>Eukaryota</taxon>
        <taxon>Viridiplantae</taxon>
        <taxon>Streptophyta</taxon>
        <taxon>Embryophyta</taxon>
        <taxon>Tracheophyta</taxon>
        <taxon>Spermatophyta</taxon>
        <taxon>Magnoliopsida</taxon>
        <taxon>Liliopsida</taxon>
        <taxon>Poales</taxon>
        <taxon>Poaceae</taxon>
        <taxon>BOP clade</taxon>
        <taxon>Oryzoideae</taxon>
        <taxon>Oryzeae</taxon>
        <taxon>Oryzinae</taxon>
        <taxon>Oryza</taxon>
    </lineage>
</organism>
<dbReference type="GO" id="GO:0035251">
    <property type="term" value="F:UDP-glucosyltransferase activity"/>
    <property type="evidence" value="ECO:0007669"/>
    <property type="project" value="InterPro"/>
</dbReference>
<accession>A0A0E0R5E8</accession>
<dbReference type="PANTHER" id="PTHR48049:SF60">
    <property type="entry name" value="UDP-GLYCOSYLTRANSFERASE 91B1"/>
    <property type="match status" value="1"/>
</dbReference>
<dbReference type="EnsemblPlants" id="ORUFI11G06030.1">
    <property type="protein sequence ID" value="ORUFI11G06030.1"/>
    <property type="gene ID" value="ORUFI11G06030"/>
</dbReference>
<dbReference type="InterPro" id="IPR002213">
    <property type="entry name" value="UDP_glucos_trans"/>
</dbReference>
<dbReference type="Gene3D" id="3.40.50.2000">
    <property type="entry name" value="Glycogen Phosphorylase B"/>
    <property type="match status" value="1"/>
</dbReference>
<dbReference type="AlphaFoldDB" id="A0A0E0R5E8"/>
<dbReference type="Proteomes" id="UP000008022">
    <property type="component" value="Unassembled WGS sequence"/>
</dbReference>
<dbReference type="HOGENOM" id="CLU_1621731_0_0_1"/>
<evidence type="ECO:0000313" key="3">
    <source>
        <dbReference type="EnsemblPlants" id="ORUFI11G06030.1"/>
    </source>
</evidence>
<name>A0A0E0R5E8_ORYRU</name>